<reference evidence="9 10" key="1">
    <citation type="submission" date="2020-07" db="EMBL/GenBank/DDBJ databases">
        <title>Sequencing the genomes of 1000 actinobacteria strains.</title>
        <authorList>
            <person name="Klenk H.-P."/>
        </authorList>
    </citation>
    <scope>NUCLEOTIDE SEQUENCE [LARGE SCALE GENOMIC DNA]</scope>
    <source>
        <strain evidence="9 10">DSM 24662</strain>
    </source>
</reference>
<sequence length="308" mass="32944">MTVSSSLFTDRPGAVPFSFEVYPPRTPDAAAALHESVRRLADAGPRFISVTFGAGGSTGGRSLELLRYIRETTDVEPLAHLTCVGSTTARAEALVRQFLDAGIDRFLALRGDPPAGLGEDDAFLGELTRAADLVRLIRRVRAERGIHDGPGAPALAVAAFPNGHPRSRHPRHDIDTLLEKQAAGATFAITQVVFRADDHLSFADRAREAGVRIPILPGIMPVTSPARLRRVLELTGEAEPADLALELALAPDDESRREAGIAHAARLARELVAGGAPGIHLYAFNVHDTVLAVIREAGIPTHEKETAR</sequence>
<dbReference type="Gene3D" id="3.20.20.220">
    <property type="match status" value="1"/>
</dbReference>
<dbReference type="PANTHER" id="PTHR45754">
    <property type="entry name" value="METHYLENETETRAHYDROFOLATE REDUCTASE"/>
    <property type="match status" value="1"/>
</dbReference>
<name>A0A7Y9GQF5_9MICO</name>
<dbReference type="RefSeq" id="WP_179490938.1">
    <property type="nucleotide sequence ID" value="NZ_JACCBV010000001.1"/>
</dbReference>
<comment type="caution">
    <text evidence="9">The sequence shown here is derived from an EMBL/GenBank/DDBJ whole genome shotgun (WGS) entry which is preliminary data.</text>
</comment>
<proteinExistence type="inferred from homology"/>
<accession>A0A7Y9GQF5</accession>
<dbReference type="InterPro" id="IPR003171">
    <property type="entry name" value="Mehydrof_redctse-like"/>
</dbReference>
<comment type="pathway">
    <text evidence="2 8">One-carbon metabolism; tetrahydrofolate interconversion.</text>
</comment>
<dbReference type="GO" id="GO:0071949">
    <property type="term" value="F:FAD binding"/>
    <property type="evidence" value="ECO:0007669"/>
    <property type="project" value="TreeGrafter"/>
</dbReference>
<evidence type="ECO:0000256" key="1">
    <source>
        <dbReference type="ARBA" id="ARBA00001974"/>
    </source>
</evidence>
<dbReference type="EMBL" id="JACCBV010000001">
    <property type="protein sequence ID" value="NYE20762.1"/>
    <property type="molecule type" value="Genomic_DNA"/>
</dbReference>
<comment type="similarity">
    <text evidence="3 8">Belongs to the methylenetetrahydrofolate reductase family.</text>
</comment>
<dbReference type="GO" id="GO:0009086">
    <property type="term" value="P:methionine biosynthetic process"/>
    <property type="evidence" value="ECO:0007669"/>
    <property type="project" value="TreeGrafter"/>
</dbReference>
<evidence type="ECO:0000256" key="3">
    <source>
        <dbReference type="ARBA" id="ARBA00006743"/>
    </source>
</evidence>
<gene>
    <name evidence="9" type="ORF">BJ991_002790</name>
</gene>
<organism evidence="9 10">
    <name type="scientific">Microbacterium immunditiarum</name>
    <dbReference type="NCBI Taxonomy" id="337480"/>
    <lineage>
        <taxon>Bacteria</taxon>
        <taxon>Bacillati</taxon>
        <taxon>Actinomycetota</taxon>
        <taxon>Actinomycetes</taxon>
        <taxon>Micrococcales</taxon>
        <taxon>Microbacteriaceae</taxon>
        <taxon>Microbacterium</taxon>
    </lineage>
</organism>
<protein>
    <recommendedName>
        <fullName evidence="8">Methylenetetrahydrofolate reductase</fullName>
    </recommendedName>
</protein>
<evidence type="ECO:0000256" key="6">
    <source>
        <dbReference type="ARBA" id="ARBA00023002"/>
    </source>
</evidence>
<evidence type="ECO:0000256" key="8">
    <source>
        <dbReference type="RuleBase" id="RU003862"/>
    </source>
</evidence>
<dbReference type="SUPFAM" id="SSF51730">
    <property type="entry name" value="FAD-linked oxidoreductase"/>
    <property type="match status" value="1"/>
</dbReference>
<dbReference type="UniPathway" id="UPA00193"/>
<evidence type="ECO:0000256" key="4">
    <source>
        <dbReference type="ARBA" id="ARBA00022630"/>
    </source>
</evidence>
<evidence type="ECO:0000313" key="10">
    <source>
        <dbReference type="Proteomes" id="UP000576969"/>
    </source>
</evidence>
<keyword evidence="4 8" id="KW-0285">Flavoprotein</keyword>
<evidence type="ECO:0000256" key="5">
    <source>
        <dbReference type="ARBA" id="ARBA00022827"/>
    </source>
</evidence>
<dbReference type="CDD" id="cd00537">
    <property type="entry name" value="MTHFR"/>
    <property type="match status" value="1"/>
</dbReference>
<evidence type="ECO:0000256" key="7">
    <source>
        <dbReference type="ARBA" id="ARBA00048628"/>
    </source>
</evidence>
<dbReference type="AlphaFoldDB" id="A0A7Y9GQF5"/>
<comment type="cofactor">
    <cofactor evidence="1 8">
        <name>FAD</name>
        <dbReference type="ChEBI" id="CHEBI:57692"/>
    </cofactor>
</comment>
<dbReference type="InterPro" id="IPR029041">
    <property type="entry name" value="FAD-linked_oxidoreductase-like"/>
</dbReference>
<comment type="catalytic activity">
    <reaction evidence="7">
        <text>(6S)-5-methyl-5,6,7,8-tetrahydrofolate + NAD(+) = (6R)-5,10-methylene-5,6,7,8-tetrahydrofolate + NADH + H(+)</text>
        <dbReference type="Rhea" id="RHEA:19821"/>
        <dbReference type="ChEBI" id="CHEBI:15378"/>
        <dbReference type="ChEBI" id="CHEBI:15636"/>
        <dbReference type="ChEBI" id="CHEBI:18608"/>
        <dbReference type="ChEBI" id="CHEBI:57540"/>
        <dbReference type="ChEBI" id="CHEBI:57945"/>
        <dbReference type="EC" id="1.5.1.54"/>
    </reaction>
    <physiologicalReaction direction="right-to-left" evidence="7">
        <dbReference type="Rhea" id="RHEA:19823"/>
    </physiologicalReaction>
</comment>
<evidence type="ECO:0000256" key="2">
    <source>
        <dbReference type="ARBA" id="ARBA00004777"/>
    </source>
</evidence>
<keyword evidence="5 8" id="KW-0274">FAD</keyword>
<evidence type="ECO:0000313" key="9">
    <source>
        <dbReference type="EMBL" id="NYE20762.1"/>
    </source>
</evidence>
<keyword evidence="10" id="KW-1185">Reference proteome</keyword>
<dbReference type="GO" id="GO:0005829">
    <property type="term" value="C:cytosol"/>
    <property type="evidence" value="ECO:0007669"/>
    <property type="project" value="TreeGrafter"/>
</dbReference>
<dbReference type="PANTHER" id="PTHR45754:SF3">
    <property type="entry name" value="METHYLENETETRAHYDROFOLATE REDUCTASE (NADPH)"/>
    <property type="match status" value="1"/>
</dbReference>
<dbReference type="GO" id="GO:0035999">
    <property type="term" value="P:tetrahydrofolate interconversion"/>
    <property type="evidence" value="ECO:0007669"/>
    <property type="project" value="UniProtKB-UniPathway"/>
</dbReference>
<keyword evidence="6 8" id="KW-0560">Oxidoreductase</keyword>
<dbReference type="Pfam" id="PF02219">
    <property type="entry name" value="MTHFR"/>
    <property type="match status" value="1"/>
</dbReference>
<dbReference type="GO" id="GO:0106312">
    <property type="term" value="F:methylenetetrahydrofolate reductase (NADH) activity"/>
    <property type="evidence" value="ECO:0007669"/>
    <property type="project" value="UniProtKB-EC"/>
</dbReference>
<dbReference type="Proteomes" id="UP000576969">
    <property type="component" value="Unassembled WGS sequence"/>
</dbReference>